<accession>A0A7Z7NAK0</accession>
<feature type="transmembrane region" description="Helical" evidence="1">
    <location>
        <begin position="235"/>
        <end position="253"/>
    </location>
</feature>
<keyword evidence="1" id="KW-1133">Transmembrane helix</keyword>
<dbReference type="InterPro" id="IPR036259">
    <property type="entry name" value="MFS_trans_sf"/>
</dbReference>
<comment type="caution">
    <text evidence="2">The sequence shown here is derived from an EMBL/GenBank/DDBJ whole genome shotgun (WGS) entry which is preliminary data.</text>
</comment>
<feature type="transmembrane region" description="Helical" evidence="1">
    <location>
        <begin position="385"/>
        <end position="406"/>
    </location>
</feature>
<gene>
    <name evidence="2" type="ORF">MSIMFB_03399</name>
</gene>
<feature type="transmembrane region" description="Helical" evidence="1">
    <location>
        <begin position="152"/>
        <end position="170"/>
    </location>
</feature>
<evidence type="ECO:0000256" key="1">
    <source>
        <dbReference type="SAM" id="Phobius"/>
    </source>
</evidence>
<evidence type="ECO:0000313" key="3">
    <source>
        <dbReference type="Proteomes" id="UP000554965"/>
    </source>
</evidence>
<keyword evidence="1" id="KW-0472">Membrane</keyword>
<feature type="transmembrane region" description="Helical" evidence="1">
    <location>
        <begin position="107"/>
        <end position="131"/>
    </location>
</feature>
<feature type="transmembrane region" description="Helical" evidence="1">
    <location>
        <begin position="356"/>
        <end position="379"/>
    </location>
</feature>
<keyword evidence="3" id="KW-1185">Reference proteome</keyword>
<dbReference type="SUPFAM" id="SSF103473">
    <property type="entry name" value="MFS general substrate transporter"/>
    <property type="match status" value="1"/>
</dbReference>
<feature type="transmembrane region" description="Helical" evidence="1">
    <location>
        <begin position="323"/>
        <end position="349"/>
    </location>
</feature>
<evidence type="ECO:0000313" key="2">
    <source>
        <dbReference type="EMBL" id="SOJ55921.1"/>
    </source>
</evidence>
<sequence>MLATLAPEASAQKSPFRRLVTQGTFYSTGTQLSNGAVVLPFICAHQGITWAAGLIFPVYAMCSIVGNSISPAVLQRVGQMRHLLLAGIAATMATLVAWDAVIPWTGVHVAFVFLLTAGVAGVVVGISTVAYTDMISSKLPPSRRGELFLTQGAAGSALATGVSLVVVPMLANGDQMAHYRDLLWMGAAALMVSGIAALLVGPMRTAFTTTRPPLRDIYRQGFAVARSERWFGRYAATYLLFAPICMGTTFYSLRAAQRVGSLHVLVVLTSIGLVTGSLLWRKVYCRFGVRGMLLGSAMLSMAGAGLCIVAELCGQWYHMWAYGTVFLLATVAAQPVVAASVSWISVFAAEQHRATLIGFGSTLVAIMSTLVGAVLGVIAQKHATVWPVVIVLILSVVAAVAALRAPGAAAEPARTRSLRLQRREPGVLVLGTINGSGRVHRGQFRRAWDSWHPEPVRPVPAAAVAVVS</sequence>
<protein>
    <recommendedName>
        <fullName evidence="4">MFS transporter</fullName>
    </recommendedName>
</protein>
<organism evidence="2 3">
    <name type="scientific">Mycobacterium simulans</name>
    <dbReference type="NCBI Taxonomy" id="627089"/>
    <lineage>
        <taxon>Bacteria</taxon>
        <taxon>Bacillati</taxon>
        <taxon>Actinomycetota</taxon>
        <taxon>Actinomycetes</taxon>
        <taxon>Mycobacteriales</taxon>
        <taxon>Mycobacteriaceae</taxon>
        <taxon>Mycobacterium</taxon>
    </lineage>
</organism>
<dbReference type="RefSeq" id="WP_260861085.1">
    <property type="nucleotide sequence ID" value="NZ_OCTY01000002.1"/>
</dbReference>
<feature type="transmembrane region" description="Helical" evidence="1">
    <location>
        <begin position="182"/>
        <end position="201"/>
    </location>
</feature>
<feature type="transmembrane region" description="Helical" evidence="1">
    <location>
        <begin position="292"/>
        <end position="317"/>
    </location>
</feature>
<dbReference type="AlphaFoldDB" id="A0A7Z7NAK0"/>
<keyword evidence="1" id="KW-0812">Transmembrane</keyword>
<proteinExistence type="predicted"/>
<evidence type="ECO:0008006" key="4">
    <source>
        <dbReference type="Google" id="ProtNLM"/>
    </source>
</evidence>
<dbReference type="Proteomes" id="UP000554965">
    <property type="component" value="Unassembled WGS sequence"/>
</dbReference>
<name>A0A7Z7NAK0_9MYCO</name>
<dbReference type="Gene3D" id="1.20.1250.20">
    <property type="entry name" value="MFS general substrate transporter like domains"/>
    <property type="match status" value="2"/>
</dbReference>
<dbReference type="EMBL" id="OCTY01000002">
    <property type="protein sequence ID" value="SOJ55921.1"/>
    <property type="molecule type" value="Genomic_DNA"/>
</dbReference>
<feature type="transmembrane region" description="Helical" evidence="1">
    <location>
        <begin position="48"/>
        <end position="70"/>
    </location>
</feature>
<reference evidence="2 3" key="1">
    <citation type="submission" date="2017-10" db="EMBL/GenBank/DDBJ databases">
        <authorList>
            <consortium name="Urmite Genomes"/>
        </authorList>
    </citation>
    <scope>NUCLEOTIDE SEQUENCE [LARGE SCALE GENOMIC DNA]</scope>
    <source>
        <strain evidence="2 3">FB-527</strain>
    </source>
</reference>
<feature type="transmembrane region" description="Helical" evidence="1">
    <location>
        <begin position="82"/>
        <end position="101"/>
    </location>
</feature>
<feature type="transmembrane region" description="Helical" evidence="1">
    <location>
        <begin position="259"/>
        <end position="280"/>
    </location>
</feature>